<name>A0A1Y1UDF0_9TREE</name>
<dbReference type="GeneID" id="33555680"/>
<dbReference type="InParanoid" id="A0A1Y1UDF0"/>
<dbReference type="RefSeq" id="XP_021869710.1">
    <property type="nucleotide sequence ID" value="XM_022013872.1"/>
</dbReference>
<dbReference type="Proteomes" id="UP000193218">
    <property type="component" value="Unassembled WGS sequence"/>
</dbReference>
<reference evidence="1 2" key="1">
    <citation type="submission" date="2017-03" db="EMBL/GenBank/DDBJ databases">
        <title>Widespread Adenine N6-methylation of Active Genes in Fungi.</title>
        <authorList>
            <consortium name="DOE Joint Genome Institute"/>
            <person name="Mondo S.J."/>
            <person name="Dannebaum R.O."/>
            <person name="Kuo R.C."/>
            <person name="Louie K.B."/>
            <person name="Bewick A.J."/>
            <person name="Labutti K."/>
            <person name="Haridas S."/>
            <person name="Kuo A."/>
            <person name="Salamov A."/>
            <person name="Ahrendt S.R."/>
            <person name="Lau R."/>
            <person name="Bowen B.P."/>
            <person name="Lipzen A."/>
            <person name="Sullivan W."/>
            <person name="Andreopoulos W.B."/>
            <person name="Clum A."/>
            <person name="Lindquist E."/>
            <person name="Daum C."/>
            <person name="Northen T.R."/>
            <person name="Ramamoorthy G."/>
            <person name="Schmitz R.J."/>
            <person name="Gryganskyi A."/>
            <person name="Culley D."/>
            <person name="Magnuson J."/>
            <person name="James T.Y."/>
            <person name="O'Malley M.A."/>
            <person name="Stajich J.E."/>
            <person name="Spatafora J.W."/>
            <person name="Visel A."/>
            <person name="Grigoriev I.V."/>
        </authorList>
    </citation>
    <scope>NUCLEOTIDE SEQUENCE [LARGE SCALE GENOMIC DNA]</scope>
    <source>
        <strain evidence="1 2">NRRL Y-17943</strain>
    </source>
</reference>
<proteinExistence type="predicted"/>
<keyword evidence="2" id="KW-1185">Reference proteome</keyword>
<protein>
    <submittedName>
        <fullName evidence="1">Uncharacterized protein</fullName>
    </submittedName>
</protein>
<accession>A0A1Y1UDF0</accession>
<comment type="caution">
    <text evidence="1">The sequence shown here is derived from an EMBL/GenBank/DDBJ whole genome shotgun (WGS) entry which is preliminary data.</text>
</comment>
<dbReference type="EMBL" id="NBSH01000010">
    <property type="protein sequence ID" value="ORX35546.1"/>
    <property type="molecule type" value="Genomic_DNA"/>
</dbReference>
<gene>
    <name evidence="1" type="ORF">BD324DRAFT_59703</name>
</gene>
<evidence type="ECO:0000313" key="2">
    <source>
        <dbReference type="Proteomes" id="UP000193218"/>
    </source>
</evidence>
<organism evidence="1 2">
    <name type="scientific">Kockovaella imperatae</name>
    <dbReference type="NCBI Taxonomy" id="4999"/>
    <lineage>
        <taxon>Eukaryota</taxon>
        <taxon>Fungi</taxon>
        <taxon>Dikarya</taxon>
        <taxon>Basidiomycota</taxon>
        <taxon>Agaricomycotina</taxon>
        <taxon>Tremellomycetes</taxon>
        <taxon>Tremellales</taxon>
        <taxon>Cuniculitremaceae</taxon>
        <taxon>Kockovaella</taxon>
    </lineage>
</organism>
<evidence type="ECO:0000313" key="1">
    <source>
        <dbReference type="EMBL" id="ORX35546.1"/>
    </source>
</evidence>
<dbReference type="AlphaFoldDB" id="A0A1Y1UDF0"/>
<sequence>MCTSVARVQYRCQESLRGRIRRVDSLHRGPIPAWLQVHSVYADKLEHLSLRHRHSVLASTVHHHRSSFYSSRYYRFPCGHFQKQHPFPAFLYIAVRCRLDLGSSGPYHRMELSYPVGLDRETRRAAEDDMPRGDCRLVQRHGQFRKGSGNAKMRHTGLTAR</sequence>